<keyword evidence="6" id="KW-0964">Secreted</keyword>
<organism evidence="15 16">
    <name type="scientific">Ananas comosus</name>
    <name type="common">Pineapple</name>
    <name type="synonym">Ananas ananas</name>
    <dbReference type="NCBI Taxonomy" id="4615"/>
    <lineage>
        <taxon>Eukaryota</taxon>
        <taxon>Viridiplantae</taxon>
        <taxon>Streptophyta</taxon>
        <taxon>Embryophyta</taxon>
        <taxon>Tracheophyta</taxon>
        <taxon>Spermatophyta</taxon>
        <taxon>Magnoliopsida</taxon>
        <taxon>Liliopsida</taxon>
        <taxon>Poales</taxon>
        <taxon>Bromeliaceae</taxon>
        <taxon>Bromelioideae</taxon>
        <taxon>Ananas</taxon>
    </lineage>
</organism>
<keyword evidence="5" id="KW-0052">Apoplast</keyword>
<feature type="signal peptide" evidence="13">
    <location>
        <begin position="1"/>
        <end position="24"/>
    </location>
</feature>
<evidence type="ECO:0000313" key="16">
    <source>
        <dbReference type="Proteomes" id="UP000092600"/>
    </source>
</evidence>
<keyword evidence="8 11" id="KW-0378">Hydrolase</keyword>
<dbReference type="Pfam" id="PF17834">
    <property type="entry name" value="GHD"/>
    <property type="match status" value="1"/>
</dbReference>
<sequence>MAKVSPETSLRLLAVLLLVAVSAAKKKAAVGVTYDGRSLMINGRRELLFSGSIHYPRSTPEMWPDLIQKSKHGGLNVIQTYVFWNVHEPAQGQYNFEGRYDLVKFIKLIQQHGMYATLRIGPFIQAEWNHGLYFVVLMCFMVDFRGLPYWLREVKDITFRTNNEPFKYHMQRFVEKIVQLMKDEKLFASQGGPIILSQIENEYNNIGNYFKLEGKKYIEWAGEMANQTNTGVPWVMCKQNNAPQTVINACNGRNCGDNFAGPNHPTKPVLWTENWTAQYRVFGDPPSQRSAEDLAFSVARFFSKNGTLANYYMYHGGTNFGRTGAAFVMPRYYDEAPLDEFGLYKEPKWGHLRDLHHALRLCRKGLLWGSYSVQHVGNGFDIRLYEKPESNVCVAFLHNNNTRIDGTVKFRGVEYFLPRHSISILPDCRTVVFNTQRVNAQHNSRTFHVAKQSQQNNKWQMYQEAVPKFRQTSVISRTPLELFEMTKDTTDYLWYTTSFSLEDEDLPMRRDIRPVIQIAGPGHMAHAFVNGIYVGSGHGVKLEKSFIFQKPMDLKAGINHVAILALTIGMPDSGALLEKRIAGVHKVVIQGLNTGTLDLSVNGWGHRVGLSGEKSGIHNEEGSSRVQWTDATSGTPITWYKRYFDAPNGNDPVALDLSSMGKGLVWVNGECIGRYWTSYHSPLGQPSQSVYHIPRAFLKPKNNFLVVFEEEGGKPEEILVMTVKRDNICTFVSEFHPAHIKSWVRTDNQIKAVAEEVKPKATLKCSDKKVINKIVFASFGNPMGICGNFTAGTCHSPQAKILVEKLCLGKRSCNLPVSHKAYGTDDSCPGTTSTLAVQAKCSRRNAKKSME</sequence>
<dbReference type="InterPro" id="IPR031330">
    <property type="entry name" value="Gly_Hdrlase_35_cat"/>
</dbReference>
<keyword evidence="10 11" id="KW-0326">Glycosidase</keyword>
<evidence type="ECO:0000313" key="15">
    <source>
        <dbReference type="EMBL" id="OAY77803.1"/>
    </source>
</evidence>
<evidence type="ECO:0000256" key="4">
    <source>
        <dbReference type="ARBA" id="ARBA00012756"/>
    </source>
</evidence>
<evidence type="ECO:0000256" key="13">
    <source>
        <dbReference type="SAM" id="SignalP"/>
    </source>
</evidence>
<dbReference type="InterPro" id="IPR001944">
    <property type="entry name" value="Glycoside_Hdrlase_35"/>
</dbReference>
<dbReference type="PRINTS" id="PR00742">
    <property type="entry name" value="GLHYDRLASE35"/>
</dbReference>
<dbReference type="SUPFAM" id="SSF51445">
    <property type="entry name" value="(Trans)glycosidases"/>
    <property type="match status" value="1"/>
</dbReference>
<dbReference type="Pfam" id="PF02140">
    <property type="entry name" value="SUEL_Lectin"/>
    <property type="match status" value="1"/>
</dbReference>
<dbReference type="Gene3D" id="3.20.20.80">
    <property type="entry name" value="Glycosidases"/>
    <property type="match status" value="1"/>
</dbReference>
<evidence type="ECO:0000256" key="7">
    <source>
        <dbReference type="ARBA" id="ARBA00022729"/>
    </source>
</evidence>
<reference evidence="15 16" key="1">
    <citation type="journal article" date="2016" name="DNA Res.">
        <title>The draft genome of MD-2 pineapple using hybrid error correction of long reads.</title>
        <authorList>
            <person name="Redwan R.M."/>
            <person name="Saidin A."/>
            <person name="Kumar S.V."/>
        </authorList>
    </citation>
    <scope>NUCLEOTIDE SEQUENCE [LARGE SCALE GENOMIC DNA]</scope>
    <source>
        <strain evidence="16">cv. MD2</strain>
        <tissue evidence="15">Leaf</tissue>
    </source>
</reference>
<dbReference type="InterPro" id="IPR048913">
    <property type="entry name" value="BetaGal_gal-bd"/>
</dbReference>
<dbReference type="GO" id="GO:0030246">
    <property type="term" value="F:carbohydrate binding"/>
    <property type="evidence" value="ECO:0007669"/>
    <property type="project" value="InterPro"/>
</dbReference>
<gene>
    <name evidence="15" type="ORF">ACMD2_03182</name>
</gene>
<dbReference type="FunFam" id="2.60.120.260:FF:000050">
    <property type="entry name" value="Beta-galactosidase"/>
    <property type="match status" value="1"/>
</dbReference>
<dbReference type="InterPro" id="IPR008979">
    <property type="entry name" value="Galactose-bd-like_sf"/>
</dbReference>
<evidence type="ECO:0000256" key="6">
    <source>
        <dbReference type="ARBA" id="ARBA00022525"/>
    </source>
</evidence>
<protein>
    <recommendedName>
        <fullName evidence="4 11">Beta-galactosidase</fullName>
        <ecNumber evidence="4 11">3.2.1.23</ecNumber>
    </recommendedName>
</protein>
<comment type="caution">
    <text evidence="15">The sequence shown here is derived from an EMBL/GenBank/DDBJ whole genome shotgun (WGS) entry which is preliminary data.</text>
</comment>
<comment type="similarity">
    <text evidence="3 12">Belongs to the glycosyl hydrolase 35 family.</text>
</comment>
<dbReference type="EC" id="3.2.1.23" evidence="4 11"/>
<dbReference type="FunFam" id="3.20.20.80:FF:000006">
    <property type="entry name" value="Beta-galactosidase"/>
    <property type="match status" value="1"/>
</dbReference>
<feature type="domain" description="SUEL-type lectin" evidence="14">
    <location>
        <begin position="755"/>
        <end position="842"/>
    </location>
</feature>
<keyword evidence="7 13" id="KW-0732">Signal</keyword>
<evidence type="ECO:0000256" key="12">
    <source>
        <dbReference type="RuleBase" id="RU003679"/>
    </source>
</evidence>
<dbReference type="PANTHER" id="PTHR23421">
    <property type="entry name" value="BETA-GALACTOSIDASE RELATED"/>
    <property type="match status" value="1"/>
</dbReference>
<dbReference type="InterPro" id="IPR017853">
    <property type="entry name" value="GH"/>
</dbReference>
<keyword evidence="9" id="KW-0325">Glycoprotein</keyword>
<evidence type="ECO:0000256" key="11">
    <source>
        <dbReference type="RuleBase" id="RU000675"/>
    </source>
</evidence>
<dbReference type="Pfam" id="PF21467">
    <property type="entry name" value="BetaGal_gal-bd"/>
    <property type="match status" value="1"/>
</dbReference>
<evidence type="ECO:0000256" key="5">
    <source>
        <dbReference type="ARBA" id="ARBA00022523"/>
    </source>
</evidence>
<dbReference type="Pfam" id="PF01301">
    <property type="entry name" value="Glyco_hydro_35"/>
    <property type="match status" value="1"/>
</dbReference>
<evidence type="ECO:0000256" key="3">
    <source>
        <dbReference type="ARBA" id="ARBA00009809"/>
    </source>
</evidence>
<feature type="chain" id="PRO_5008285958" description="Beta-galactosidase" evidence="13">
    <location>
        <begin position="25"/>
        <end position="851"/>
    </location>
</feature>
<evidence type="ECO:0000259" key="14">
    <source>
        <dbReference type="PROSITE" id="PS50228"/>
    </source>
</evidence>
<dbReference type="CDD" id="cd22842">
    <property type="entry name" value="Gal_Rha_Lectin_BGal"/>
    <property type="match status" value="1"/>
</dbReference>
<dbReference type="Gene3D" id="2.60.120.260">
    <property type="entry name" value="Galactose-binding domain-like"/>
    <property type="match status" value="1"/>
</dbReference>
<evidence type="ECO:0000256" key="2">
    <source>
        <dbReference type="ARBA" id="ARBA00004271"/>
    </source>
</evidence>
<name>A0A199VLB8_ANACO</name>
<dbReference type="EMBL" id="LSRQ01001444">
    <property type="protein sequence ID" value="OAY77803.1"/>
    <property type="molecule type" value="Genomic_DNA"/>
</dbReference>
<dbReference type="STRING" id="4615.A0A199VLB8"/>
<dbReference type="GO" id="GO:0004565">
    <property type="term" value="F:beta-galactosidase activity"/>
    <property type="evidence" value="ECO:0007669"/>
    <property type="project" value="UniProtKB-EC"/>
</dbReference>
<dbReference type="InterPro" id="IPR041392">
    <property type="entry name" value="GHD"/>
</dbReference>
<comment type="subcellular location">
    <subcellularLocation>
        <location evidence="2">Secreted</location>
        <location evidence="2">Extracellular space</location>
        <location evidence="2">Apoplast</location>
    </subcellularLocation>
</comment>
<dbReference type="GO" id="GO:0005975">
    <property type="term" value="P:carbohydrate metabolic process"/>
    <property type="evidence" value="ECO:0007669"/>
    <property type="project" value="InterPro"/>
</dbReference>
<proteinExistence type="inferred from homology"/>
<dbReference type="InterPro" id="IPR000922">
    <property type="entry name" value="Lectin_gal-bd_dom"/>
</dbReference>
<dbReference type="InterPro" id="IPR043159">
    <property type="entry name" value="Lectin_gal-bd_sf"/>
</dbReference>
<evidence type="ECO:0000256" key="10">
    <source>
        <dbReference type="ARBA" id="ARBA00023295"/>
    </source>
</evidence>
<dbReference type="Proteomes" id="UP000092600">
    <property type="component" value="Unassembled WGS sequence"/>
</dbReference>
<dbReference type="GO" id="GO:0048046">
    <property type="term" value="C:apoplast"/>
    <property type="evidence" value="ECO:0007669"/>
    <property type="project" value="UniProtKB-SubCell"/>
</dbReference>
<dbReference type="AlphaFoldDB" id="A0A199VLB8"/>
<dbReference type="FunFam" id="2.60.120.740:FF:000002">
    <property type="entry name" value="Beta-galactosidase"/>
    <property type="match status" value="1"/>
</dbReference>
<dbReference type="PROSITE" id="PS01182">
    <property type="entry name" value="GLYCOSYL_HYDROL_F35"/>
    <property type="match status" value="1"/>
</dbReference>
<dbReference type="InterPro" id="IPR019801">
    <property type="entry name" value="Glyco_hydro_35_CS"/>
</dbReference>
<comment type="catalytic activity">
    <reaction evidence="1 11">
        <text>Hydrolysis of terminal non-reducing beta-D-galactose residues in beta-D-galactosides.</text>
        <dbReference type="EC" id="3.2.1.23"/>
    </reaction>
</comment>
<evidence type="ECO:0000256" key="9">
    <source>
        <dbReference type="ARBA" id="ARBA00023180"/>
    </source>
</evidence>
<evidence type="ECO:0000256" key="8">
    <source>
        <dbReference type="ARBA" id="ARBA00022801"/>
    </source>
</evidence>
<evidence type="ECO:0000256" key="1">
    <source>
        <dbReference type="ARBA" id="ARBA00001412"/>
    </source>
</evidence>
<accession>A0A199VLB8</accession>
<dbReference type="PROSITE" id="PS50228">
    <property type="entry name" value="SUEL_LECTIN"/>
    <property type="match status" value="1"/>
</dbReference>
<dbReference type="SUPFAM" id="SSF49785">
    <property type="entry name" value="Galactose-binding domain-like"/>
    <property type="match status" value="2"/>
</dbReference>
<dbReference type="Gene3D" id="2.60.120.740">
    <property type="match status" value="1"/>
</dbReference>